<dbReference type="AlphaFoldDB" id="A0AA88VG41"/>
<evidence type="ECO:0000256" key="4">
    <source>
        <dbReference type="SAM" id="SignalP"/>
    </source>
</evidence>
<dbReference type="Proteomes" id="UP001188597">
    <property type="component" value="Unassembled WGS sequence"/>
</dbReference>
<dbReference type="EMBL" id="JAVXUP010001850">
    <property type="protein sequence ID" value="KAK3007534.1"/>
    <property type="molecule type" value="Genomic_DNA"/>
</dbReference>
<accession>A0AA88VG41</accession>
<feature type="chain" id="PRO_5041731655" evidence="4">
    <location>
        <begin position="24"/>
        <end position="448"/>
    </location>
</feature>
<evidence type="ECO:0000256" key="1">
    <source>
        <dbReference type="SAM" id="Coils"/>
    </source>
</evidence>
<feature type="coiled-coil region" evidence="1">
    <location>
        <begin position="40"/>
        <end position="194"/>
    </location>
</feature>
<evidence type="ECO:0000313" key="6">
    <source>
        <dbReference type="Proteomes" id="UP001188597"/>
    </source>
</evidence>
<feature type="transmembrane region" description="Helical" evidence="3">
    <location>
        <begin position="394"/>
        <end position="418"/>
    </location>
</feature>
<evidence type="ECO:0000256" key="2">
    <source>
        <dbReference type="SAM" id="MobiDB-lite"/>
    </source>
</evidence>
<dbReference type="SUPFAM" id="SSF58113">
    <property type="entry name" value="Apolipoprotein A-I"/>
    <property type="match status" value="1"/>
</dbReference>
<keyword evidence="3" id="KW-0812">Transmembrane</keyword>
<dbReference type="PANTHER" id="PTHR34360:SF1">
    <property type="entry name" value="OS08G0519400 PROTEIN"/>
    <property type="match status" value="1"/>
</dbReference>
<sequence length="448" mass="50604">MADSKLLLLLSIFLALIFSQVRGDASAVDEELVRSSGPDSSSLMLELDQLKSKIHTLESRIDGNALELKGKDEIITKKEKIISEKSDTIALLQKEIASLQIKGSLDAEERVSEAQSRATKLQKQVEKLEKEVEKKNREKAALEVRTNEAEKKLAESNSKLKNLQKIVDDQKTKIRKTERALQVAEEELVKAKFEAASNIKELTEVHGAWLPPWLAGHLFRCQSYVETHWKEHGKPALDIVLQMSTEKKAQVEKWAAPHMETVKTKLIPAFKEQWLVITTYVEPHMQSLTTRTIELYETSKSAVGPHIVKLQELIDPYFQEVEKLSKPYIDQVGTAAKPHVEKVRGVLKPYTKAAVRAYRKFLESATIYHHQVQGRVQESLKKHELTRPLATKELVWFAASALLALPVIVLSRICSAIFCKKAVKPIRGGSSNHARRKAKRGHQDSIAR</sequence>
<feature type="signal peptide" evidence="4">
    <location>
        <begin position="1"/>
        <end position="23"/>
    </location>
</feature>
<protein>
    <submittedName>
        <fullName evidence="5">Uncharacterized protein</fullName>
    </submittedName>
</protein>
<reference evidence="5" key="1">
    <citation type="submission" date="2022-12" db="EMBL/GenBank/DDBJ databases">
        <title>Draft genome assemblies for two species of Escallonia (Escalloniales).</title>
        <authorList>
            <person name="Chanderbali A."/>
            <person name="Dervinis C."/>
            <person name="Anghel I."/>
            <person name="Soltis D."/>
            <person name="Soltis P."/>
            <person name="Zapata F."/>
        </authorList>
    </citation>
    <scope>NUCLEOTIDE SEQUENCE</scope>
    <source>
        <strain evidence="5">UCBG64.0493</strain>
        <tissue evidence="5">Leaf</tissue>
    </source>
</reference>
<dbReference type="PANTHER" id="PTHR34360">
    <property type="entry name" value="OS08G0519400 PROTEIN"/>
    <property type="match status" value="1"/>
</dbReference>
<dbReference type="SUPFAM" id="SSF57997">
    <property type="entry name" value="Tropomyosin"/>
    <property type="match status" value="1"/>
</dbReference>
<organism evidence="5 6">
    <name type="scientific">Escallonia herrerae</name>
    <dbReference type="NCBI Taxonomy" id="1293975"/>
    <lineage>
        <taxon>Eukaryota</taxon>
        <taxon>Viridiplantae</taxon>
        <taxon>Streptophyta</taxon>
        <taxon>Embryophyta</taxon>
        <taxon>Tracheophyta</taxon>
        <taxon>Spermatophyta</taxon>
        <taxon>Magnoliopsida</taxon>
        <taxon>eudicotyledons</taxon>
        <taxon>Gunneridae</taxon>
        <taxon>Pentapetalae</taxon>
        <taxon>asterids</taxon>
        <taxon>campanulids</taxon>
        <taxon>Escalloniales</taxon>
        <taxon>Escalloniaceae</taxon>
        <taxon>Escallonia</taxon>
    </lineage>
</organism>
<keyword evidence="6" id="KW-1185">Reference proteome</keyword>
<name>A0AA88VG41_9ASTE</name>
<dbReference type="Gene3D" id="1.10.287.1490">
    <property type="match status" value="1"/>
</dbReference>
<keyword evidence="3" id="KW-0472">Membrane</keyword>
<comment type="caution">
    <text evidence="5">The sequence shown here is derived from an EMBL/GenBank/DDBJ whole genome shotgun (WGS) entry which is preliminary data.</text>
</comment>
<evidence type="ECO:0000313" key="5">
    <source>
        <dbReference type="EMBL" id="KAK3007534.1"/>
    </source>
</evidence>
<proteinExistence type="predicted"/>
<feature type="region of interest" description="Disordered" evidence="2">
    <location>
        <begin position="428"/>
        <end position="448"/>
    </location>
</feature>
<keyword evidence="3" id="KW-1133">Transmembrane helix</keyword>
<gene>
    <name evidence="5" type="ORF">RJ639_013499</name>
</gene>
<dbReference type="Gene3D" id="1.20.5.1230">
    <property type="entry name" value="Apolipoprotein A-I"/>
    <property type="match status" value="1"/>
</dbReference>
<keyword evidence="4" id="KW-0732">Signal</keyword>
<evidence type="ECO:0000256" key="3">
    <source>
        <dbReference type="SAM" id="Phobius"/>
    </source>
</evidence>
<keyword evidence="1" id="KW-0175">Coiled coil</keyword>